<evidence type="ECO:0000259" key="1">
    <source>
        <dbReference type="SMART" id="SM01235"/>
    </source>
</evidence>
<comment type="caution">
    <text evidence="2">The sequence shown here is derived from an EMBL/GenBank/DDBJ whole genome shotgun (WGS) entry which is preliminary data.</text>
</comment>
<protein>
    <submittedName>
        <fullName evidence="2">Heme-binding protein</fullName>
    </submittedName>
</protein>
<accession>A0A4V3GLE2</accession>
<dbReference type="OrthoDB" id="196738at2"/>
<gene>
    <name evidence="2" type="ORF">EDB95_0221</name>
</gene>
<dbReference type="AlphaFoldDB" id="A0A4V3GLE2"/>
<sequence>MLKKILIGILVFVVLIQLIRPAPNVSSAPDPNALKAHYPLPDSVEAVLRVACYDCHSNHSRYPWFDKVAPVSWLVAYHIKGGKRHLNFDEYFAYPVKRKVKRLKDIAETVENGSMPLSTYTWAHKDAVLTEAQKKLIIDWADSLGKQIADTTQAKL</sequence>
<dbReference type="InterPro" id="IPR025992">
    <property type="entry name" value="Haem-bd"/>
</dbReference>
<dbReference type="Proteomes" id="UP000294498">
    <property type="component" value="Unassembled WGS sequence"/>
</dbReference>
<feature type="domain" description="Haem-binding" evidence="1">
    <location>
        <begin position="10"/>
        <end position="145"/>
    </location>
</feature>
<reference evidence="2 3" key="1">
    <citation type="submission" date="2019-03" db="EMBL/GenBank/DDBJ databases">
        <title>Genomic Encyclopedia of Type Strains, Phase IV (KMG-IV): sequencing the most valuable type-strain genomes for metagenomic binning, comparative biology and taxonomic classification.</title>
        <authorList>
            <person name="Goeker M."/>
        </authorList>
    </citation>
    <scope>NUCLEOTIDE SEQUENCE [LARGE SCALE GENOMIC DNA]</scope>
    <source>
        <strain evidence="2 3">DSM 100059</strain>
    </source>
</reference>
<evidence type="ECO:0000313" key="2">
    <source>
        <dbReference type="EMBL" id="TDW99212.1"/>
    </source>
</evidence>
<dbReference type="EMBL" id="SODV01000001">
    <property type="protein sequence ID" value="TDW99212.1"/>
    <property type="molecule type" value="Genomic_DNA"/>
</dbReference>
<dbReference type="Pfam" id="PF14376">
    <property type="entry name" value="Haem_bd"/>
    <property type="match status" value="1"/>
</dbReference>
<dbReference type="RefSeq" id="WP_133989737.1">
    <property type="nucleotide sequence ID" value="NZ_SODV01000001.1"/>
</dbReference>
<evidence type="ECO:0000313" key="3">
    <source>
        <dbReference type="Proteomes" id="UP000294498"/>
    </source>
</evidence>
<keyword evidence="3" id="KW-1185">Reference proteome</keyword>
<proteinExistence type="predicted"/>
<dbReference type="SMART" id="SM01235">
    <property type="entry name" value="Haem_bd"/>
    <property type="match status" value="1"/>
</dbReference>
<organism evidence="2 3">
    <name type="scientific">Dinghuibacter silviterrae</name>
    <dbReference type="NCBI Taxonomy" id="1539049"/>
    <lineage>
        <taxon>Bacteria</taxon>
        <taxon>Pseudomonadati</taxon>
        <taxon>Bacteroidota</taxon>
        <taxon>Chitinophagia</taxon>
        <taxon>Chitinophagales</taxon>
        <taxon>Chitinophagaceae</taxon>
        <taxon>Dinghuibacter</taxon>
    </lineage>
</organism>
<name>A0A4V3GLE2_9BACT</name>